<keyword evidence="2" id="KW-1185">Reference proteome</keyword>
<reference evidence="2" key="1">
    <citation type="journal article" date="2014" name="Environ. Microbiol.">
        <title>Comparative genomics of the marine bacterial genus Glaciecola reveals the high degree of genomic diversity and genomic characteristic for cold adaptation.</title>
        <authorList>
            <person name="Qin Q.L."/>
            <person name="Xie B.B."/>
            <person name="Yu Y."/>
            <person name="Shu Y.L."/>
            <person name="Rong J.C."/>
            <person name="Zhang Y.J."/>
            <person name="Zhao D.L."/>
            <person name="Chen X.L."/>
            <person name="Zhang X.Y."/>
            <person name="Chen B."/>
            <person name="Zhou B.C."/>
            <person name="Zhang Y.Z."/>
        </authorList>
    </citation>
    <scope>NUCLEOTIDE SEQUENCE [LARGE SCALE GENOMIC DNA]</scope>
    <source>
        <strain evidence="2">ACAM 615</strain>
    </source>
</reference>
<gene>
    <name evidence="1" type="ORF">GPAL_3034</name>
</gene>
<dbReference type="AlphaFoldDB" id="K7A328"/>
<evidence type="ECO:0000313" key="2">
    <source>
        <dbReference type="Proteomes" id="UP000006251"/>
    </source>
</evidence>
<proteinExistence type="predicted"/>
<sequence length="45" mass="5156">MMCFEYALPMQSQQRDQSENALTKLKSILQKVKLTRGLVCIALNI</sequence>
<name>K7A328_9ALTE</name>
<comment type="caution">
    <text evidence="1">The sequence shown here is derived from an EMBL/GenBank/DDBJ whole genome shotgun (WGS) entry which is preliminary data.</text>
</comment>
<accession>K7A328</accession>
<protein>
    <submittedName>
        <fullName evidence="1">Uncharacterized protein</fullName>
    </submittedName>
</protein>
<organism evidence="1 2">
    <name type="scientific">Brumicola pallidula DSM 14239 = ACAM 615</name>
    <dbReference type="NCBI Taxonomy" id="1121922"/>
    <lineage>
        <taxon>Bacteria</taxon>
        <taxon>Pseudomonadati</taxon>
        <taxon>Pseudomonadota</taxon>
        <taxon>Gammaproteobacteria</taxon>
        <taxon>Alteromonadales</taxon>
        <taxon>Alteromonadaceae</taxon>
        <taxon>Brumicola</taxon>
    </lineage>
</organism>
<dbReference type="Proteomes" id="UP000006251">
    <property type="component" value="Unassembled WGS sequence"/>
</dbReference>
<evidence type="ECO:0000313" key="1">
    <source>
        <dbReference type="EMBL" id="GAC29885.1"/>
    </source>
</evidence>
<dbReference type="EMBL" id="BAEQ01000050">
    <property type="protein sequence ID" value="GAC29885.1"/>
    <property type="molecule type" value="Genomic_DNA"/>
</dbReference>